<protein>
    <submittedName>
        <fullName evidence="7">4-hydroxybenzoate polyprenyltransferase</fullName>
    </submittedName>
</protein>
<feature type="transmembrane region" description="Helical" evidence="6">
    <location>
        <begin position="417"/>
        <end position="436"/>
    </location>
</feature>
<dbReference type="STRING" id="274537.BIU88_00995"/>
<dbReference type="PANTHER" id="PTHR11048">
    <property type="entry name" value="PRENYLTRANSFERASES"/>
    <property type="match status" value="1"/>
</dbReference>
<reference evidence="7" key="1">
    <citation type="submission" date="2016-09" db="EMBL/GenBank/DDBJ databases">
        <title>Genome sequence of Chlorobaculum limnaeum.</title>
        <authorList>
            <person name="Liu Z."/>
            <person name="Tank M."/>
            <person name="Bryant D.A."/>
        </authorList>
    </citation>
    <scope>NUCLEOTIDE SEQUENCE [LARGE SCALE GENOMIC DNA]</scope>
    <source>
        <strain evidence="7">DSM 1677</strain>
    </source>
</reference>
<dbReference type="Proteomes" id="UP000095185">
    <property type="component" value="Chromosome"/>
</dbReference>
<evidence type="ECO:0000256" key="3">
    <source>
        <dbReference type="ARBA" id="ARBA00022692"/>
    </source>
</evidence>
<gene>
    <name evidence="7" type="ORF">BIU88_00995</name>
</gene>
<dbReference type="GO" id="GO:0009247">
    <property type="term" value="P:glycolipid biosynthetic process"/>
    <property type="evidence" value="ECO:0007669"/>
    <property type="project" value="TreeGrafter"/>
</dbReference>
<evidence type="ECO:0000256" key="6">
    <source>
        <dbReference type="SAM" id="Phobius"/>
    </source>
</evidence>
<comment type="subcellular location">
    <subcellularLocation>
        <location evidence="1">Membrane</location>
        <topology evidence="1">Multi-pass membrane protein</topology>
    </subcellularLocation>
</comment>
<feature type="transmembrane region" description="Helical" evidence="6">
    <location>
        <begin position="310"/>
        <end position="331"/>
    </location>
</feature>
<evidence type="ECO:0000256" key="1">
    <source>
        <dbReference type="ARBA" id="ARBA00004141"/>
    </source>
</evidence>
<name>A0A1D8CVH2_CHLLM</name>
<dbReference type="InterPro" id="IPR036412">
    <property type="entry name" value="HAD-like_sf"/>
</dbReference>
<dbReference type="OrthoDB" id="9803632at2"/>
<keyword evidence="2" id="KW-1003">Cell membrane</keyword>
<dbReference type="InterPro" id="IPR039653">
    <property type="entry name" value="Prenyltransferase"/>
</dbReference>
<proteinExistence type="predicted"/>
<feature type="transmembrane region" description="Helical" evidence="6">
    <location>
        <begin position="337"/>
        <end position="354"/>
    </location>
</feature>
<feature type="transmembrane region" description="Helical" evidence="6">
    <location>
        <begin position="383"/>
        <end position="405"/>
    </location>
</feature>
<dbReference type="InterPro" id="IPR044878">
    <property type="entry name" value="UbiA_sf"/>
</dbReference>
<dbReference type="RefSeq" id="WP_069808581.1">
    <property type="nucleotide sequence ID" value="NZ_CP017305.1"/>
</dbReference>
<dbReference type="Pfam" id="PF01040">
    <property type="entry name" value="UbiA"/>
    <property type="match status" value="1"/>
</dbReference>
<dbReference type="Gene3D" id="1.10.357.140">
    <property type="entry name" value="UbiA prenyltransferase"/>
    <property type="match status" value="1"/>
</dbReference>
<sequence length="478" mass="53834">MNLPIVVDLDGTLTPTDTLVESLLKYVRKSPLNLFRVVGLGRQERAVFKSHIADHTSISGELLPYNEQFLQYLKEEKAKGRRIVLATAAHRSIADAVSSHLDIFDDVLATDGTHNLKGKEKLAAIRQNLGEQFVYAGNSRADIPIWKECKHAILVGVPSQVARSMRQQVAVEREFKWPAPDLKVLMKALRVHQWLKNLLLFVPLLTAINLSSFSRLWHVIVAFVAFSLAASSTYIFNDLLDIENDRAHPRKCTRPFASGKLSILTGVIMSVVLMIVAVVLALSLSQGFFFMLMLYVMMTVFYTLVLKEIVLIDVLMLSLLYTLRILAGSIATPVKTSFWLMAFSVFIFFSLALVKRCAELVTMDEKGKMGTYGRDYWVEDLRVLWPLGVGAALAAVVMFGLFISAPETRIGYATPDMLWLVAIALIYWQSRLWVMTSRGQMHHDPVIFAITDRGSQYIVFIMIVMTIMARFISIKLIP</sequence>
<accession>A0A1D8CVH2</accession>
<dbReference type="Gene3D" id="3.40.50.1000">
    <property type="entry name" value="HAD superfamily/HAD-like"/>
    <property type="match status" value="1"/>
</dbReference>
<feature type="transmembrane region" description="Helical" evidence="6">
    <location>
        <begin position="457"/>
        <end position="477"/>
    </location>
</feature>
<organism evidence="7 8">
    <name type="scientific">Chlorobaculum limnaeum</name>
    <dbReference type="NCBI Taxonomy" id="274537"/>
    <lineage>
        <taxon>Bacteria</taxon>
        <taxon>Pseudomonadati</taxon>
        <taxon>Chlorobiota</taxon>
        <taxon>Chlorobiia</taxon>
        <taxon>Chlorobiales</taxon>
        <taxon>Chlorobiaceae</taxon>
        <taxon>Chlorobaculum</taxon>
    </lineage>
</organism>
<dbReference type="GO" id="GO:0005886">
    <property type="term" value="C:plasma membrane"/>
    <property type="evidence" value="ECO:0007669"/>
    <property type="project" value="TreeGrafter"/>
</dbReference>
<dbReference type="GO" id="GO:0016765">
    <property type="term" value="F:transferase activity, transferring alkyl or aryl (other than methyl) groups"/>
    <property type="evidence" value="ECO:0007669"/>
    <property type="project" value="InterPro"/>
</dbReference>
<dbReference type="CDD" id="cd13963">
    <property type="entry name" value="PT_UbiA_2"/>
    <property type="match status" value="1"/>
</dbReference>
<keyword evidence="8" id="KW-1185">Reference proteome</keyword>
<dbReference type="InterPro" id="IPR000537">
    <property type="entry name" value="UbiA_prenyltransferase"/>
</dbReference>
<dbReference type="NCBIfam" id="NF006088">
    <property type="entry name" value="PRK08238.1"/>
    <property type="match status" value="1"/>
</dbReference>
<dbReference type="SUPFAM" id="SSF56784">
    <property type="entry name" value="HAD-like"/>
    <property type="match status" value="1"/>
</dbReference>
<dbReference type="KEGG" id="clz:BIU88_00995"/>
<dbReference type="AlphaFoldDB" id="A0A1D8CVH2"/>
<dbReference type="InterPro" id="IPR023214">
    <property type="entry name" value="HAD_sf"/>
</dbReference>
<evidence type="ECO:0000256" key="2">
    <source>
        <dbReference type="ARBA" id="ARBA00022475"/>
    </source>
</evidence>
<keyword evidence="4 6" id="KW-1133">Transmembrane helix</keyword>
<dbReference type="PANTHER" id="PTHR11048:SF5">
    <property type="entry name" value="DECAPRENYL-PHOSPHATE PHOSPHORIBOSYLTRANSFERASE"/>
    <property type="match status" value="1"/>
</dbReference>
<evidence type="ECO:0000313" key="7">
    <source>
        <dbReference type="EMBL" id="AOS82850.1"/>
    </source>
</evidence>
<feature type="transmembrane region" description="Helical" evidence="6">
    <location>
        <begin position="219"/>
        <end position="240"/>
    </location>
</feature>
<evidence type="ECO:0000256" key="5">
    <source>
        <dbReference type="ARBA" id="ARBA00023136"/>
    </source>
</evidence>
<dbReference type="EMBL" id="CP017305">
    <property type="protein sequence ID" value="AOS82850.1"/>
    <property type="molecule type" value="Genomic_DNA"/>
</dbReference>
<feature type="transmembrane region" description="Helical" evidence="6">
    <location>
        <begin position="261"/>
        <end position="282"/>
    </location>
</feature>
<keyword evidence="3 6" id="KW-0812">Transmembrane</keyword>
<evidence type="ECO:0000313" key="8">
    <source>
        <dbReference type="Proteomes" id="UP000095185"/>
    </source>
</evidence>
<evidence type="ECO:0000256" key="4">
    <source>
        <dbReference type="ARBA" id="ARBA00022989"/>
    </source>
</evidence>
<keyword evidence="5 6" id="KW-0472">Membrane</keyword>
<dbReference type="Pfam" id="PF12710">
    <property type="entry name" value="HAD"/>
    <property type="match status" value="1"/>
</dbReference>
<feature type="transmembrane region" description="Helical" evidence="6">
    <location>
        <begin position="288"/>
        <end position="305"/>
    </location>
</feature>